<evidence type="ECO:0000313" key="4">
    <source>
        <dbReference type="Proteomes" id="UP000006906"/>
    </source>
</evidence>
<evidence type="ECO:0000256" key="2">
    <source>
        <dbReference type="SAM" id="MobiDB-lite"/>
    </source>
</evidence>
<feature type="region of interest" description="Disordered" evidence="2">
    <location>
        <begin position="257"/>
        <end position="279"/>
    </location>
</feature>
<dbReference type="KEGG" id="cre:CHLRE_17g725900v5"/>
<dbReference type="OrthoDB" id="546867at2759"/>
<keyword evidence="1" id="KW-0175">Coiled coil</keyword>
<proteinExistence type="predicted"/>
<feature type="compositionally biased region" description="Low complexity" evidence="2">
    <location>
        <begin position="257"/>
        <end position="271"/>
    </location>
</feature>
<name>A0A2K3CQN6_CHLRE</name>
<dbReference type="OMA" id="WQQQYPA"/>
<evidence type="ECO:0000313" key="3">
    <source>
        <dbReference type="EMBL" id="PNW70583.1"/>
    </source>
</evidence>
<accession>A0A2K3CQN6</accession>
<keyword evidence="4" id="KW-1185">Reference proteome</keyword>
<dbReference type="ExpressionAtlas" id="A0A2K3CQN6">
    <property type="expression patterns" value="baseline"/>
</dbReference>
<dbReference type="EMBL" id="CM008978">
    <property type="protein sequence ID" value="PNW70583.1"/>
    <property type="molecule type" value="Genomic_DNA"/>
</dbReference>
<dbReference type="GeneID" id="5722780"/>
<dbReference type="PaxDb" id="3055-EDP00505"/>
<dbReference type="AlphaFoldDB" id="A0A2K3CQN6"/>
<sequence length="854" mass="89003">MAGVQQRDPLVEGCLQLARATGFKQPAEAGTATTRMQLTRAIRPANREAVQGLIDRYKAPDQAARIRALAADARAAGAHTPQQVDLLHVRRALQRRQAAMQQRAQEQEHAQAQLTAQTQAQIKAALEEQAALERTKQEQAEQRERAASLQQLLHRGRKLRPMMEGFAAHQRQQIAAVRKRMRSDADPAADAEMYERVGQLVGQVQQELWQQLNAESMSAMSAAMATGGALQLTTGGGEDDTGPLALALRAEAAAAAASGSGSSPTAGVAGPDLEPHLHLPRTSPLQRHVQALLQLPPRKLAAAVAQLSRLSYGGVAGLLRGTDLLADARRRVAALGAAVDPLFDTRKLQQSELEATLALRTLEAEVRAAKAAVLELAALPAVKAALARPGVLARVKVESRSAMLSAAREALEALRRDAASSAAVKEEVLRLEAAAFDMEGEDRRLERLMSLLGRSLSAALSEWQQQYPANLEFVQSMLPKSYGEVLEAAGRSVDRLARGVEQLMRLPAELLPLLAAQRAGAAAAGAGAGAAPAGGAGVLSLAAHKGPAVLSATGSLHLALTLVERNRLALTYVGQPRAAAVLRTAALGGGATAASPAAASGSAAGALLLRGSAASAAATTMSHNVDATGTGLFAMGNGGVGFGEGSLHGSEARGAGGSGSMPSKPAAAAGAAVAWGPGPAALGLPVLCYWQALALALDPLAPLRCPSALLCDFLERFKQHEEGARWLAGADGKLRPRHKQLAALPSSAAALRERLGAKRQADAGERLGKLSRSRADLVTAAQKIGPRVERAMREMETQGAVHLVPWRTVDGKSCGQFLEEIRSLFSRIQAAQQQQLGGGGGGGGFGAPTMRLGF</sequence>
<gene>
    <name evidence="3" type="ORF">CHLRE_17g725900v5</name>
</gene>
<feature type="coiled-coil region" evidence="1">
    <location>
        <begin position="90"/>
        <end position="152"/>
    </location>
</feature>
<dbReference type="Gramene" id="PNW70583">
    <property type="protein sequence ID" value="PNW70583"/>
    <property type="gene ID" value="CHLRE_17g725900v5"/>
</dbReference>
<dbReference type="Proteomes" id="UP000006906">
    <property type="component" value="Chromosome 17"/>
</dbReference>
<dbReference type="RefSeq" id="XP_042914802.1">
    <property type="nucleotide sequence ID" value="XM_043072343.1"/>
</dbReference>
<reference evidence="3 4" key="1">
    <citation type="journal article" date="2007" name="Science">
        <title>The Chlamydomonas genome reveals the evolution of key animal and plant functions.</title>
        <authorList>
            <person name="Merchant S.S."/>
            <person name="Prochnik S.E."/>
            <person name="Vallon O."/>
            <person name="Harris E.H."/>
            <person name="Karpowicz S.J."/>
            <person name="Witman G.B."/>
            <person name="Terry A."/>
            <person name="Salamov A."/>
            <person name="Fritz-Laylin L.K."/>
            <person name="Marechal-Drouard L."/>
            <person name="Marshall W.F."/>
            <person name="Qu L.H."/>
            <person name="Nelson D.R."/>
            <person name="Sanderfoot A.A."/>
            <person name="Spalding M.H."/>
            <person name="Kapitonov V.V."/>
            <person name="Ren Q."/>
            <person name="Ferris P."/>
            <person name="Lindquist E."/>
            <person name="Shapiro H."/>
            <person name="Lucas S.M."/>
            <person name="Grimwood J."/>
            <person name="Schmutz J."/>
            <person name="Cardol P."/>
            <person name="Cerutti H."/>
            <person name="Chanfreau G."/>
            <person name="Chen C.L."/>
            <person name="Cognat V."/>
            <person name="Croft M.T."/>
            <person name="Dent R."/>
            <person name="Dutcher S."/>
            <person name="Fernandez E."/>
            <person name="Fukuzawa H."/>
            <person name="Gonzalez-Ballester D."/>
            <person name="Gonzalez-Halphen D."/>
            <person name="Hallmann A."/>
            <person name="Hanikenne M."/>
            <person name="Hippler M."/>
            <person name="Inwood W."/>
            <person name="Jabbari K."/>
            <person name="Kalanon M."/>
            <person name="Kuras R."/>
            <person name="Lefebvre P.A."/>
            <person name="Lemaire S.D."/>
            <person name="Lobanov A.V."/>
            <person name="Lohr M."/>
            <person name="Manuell A."/>
            <person name="Meier I."/>
            <person name="Mets L."/>
            <person name="Mittag M."/>
            <person name="Mittelmeier T."/>
            <person name="Moroney J.V."/>
            <person name="Moseley J."/>
            <person name="Napoli C."/>
            <person name="Nedelcu A.M."/>
            <person name="Niyogi K."/>
            <person name="Novoselov S.V."/>
            <person name="Paulsen I.T."/>
            <person name="Pazour G."/>
            <person name="Purton S."/>
            <person name="Ral J.P."/>
            <person name="Riano-Pachon D.M."/>
            <person name="Riekhof W."/>
            <person name="Rymarquis L."/>
            <person name="Schroda M."/>
            <person name="Stern D."/>
            <person name="Umen J."/>
            <person name="Willows R."/>
            <person name="Wilson N."/>
            <person name="Zimmer S.L."/>
            <person name="Allmer J."/>
            <person name="Balk J."/>
            <person name="Bisova K."/>
            <person name="Chen C.J."/>
            <person name="Elias M."/>
            <person name="Gendler K."/>
            <person name="Hauser C."/>
            <person name="Lamb M.R."/>
            <person name="Ledford H."/>
            <person name="Long J.C."/>
            <person name="Minagawa J."/>
            <person name="Page M.D."/>
            <person name="Pan J."/>
            <person name="Pootakham W."/>
            <person name="Roje S."/>
            <person name="Rose A."/>
            <person name="Stahlberg E."/>
            <person name="Terauchi A.M."/>
            <person name="Yang P."/>
            <person name="Ball S."/>
            <person name="Bowler C."/>
            <person name="Dieckmann C.L."/>
            <person name="Gladyshev V.N."/>
            <person name="Green P."/>
            <person name="Jorgensen R."/>
            <person name="Mayfield S."/>
            <person name="Mueller-Roeber B."/>
            <person name="Rajamani S."/>
            <person name="Sayre R.T."/>
            <person name="Brokstein P."/>
            <person name="Dubchak I."/>
            <person name="Goodstein D."/>
            <person name="Hornick L."/>
            <person name="Huang Y.W."/>
            <person name="Jhaveri J."/>
            <person name="Luo Y."/>
            <person name="Martinez D."/>
            <person name="Ngau W.C."/>
            <person name="Otillar B."/>
            <person name="Poliakov A."/>
            <person name="Porter A."/>
            <person name="Szajkowski L."/>
            <person name="Werner G."/>
            <person name="Zhou K."/>
            <person name="Grigoriev I.V."/>
            <person name="Rokhsar D.S."/>
            <person name="Grossman A.R."/>
        </authorList>
    </citation>
    <scope>NUCLEOTIDE SEQUENCE [LARGE SCALE GENOMIC DNA]</scope>
    <source>
        <strain evidence="4">CC-503</strain>
    </source>
</reference>
<organism evidence="3 4">
    <name type="scientific">Chlamydomonas reinhardtii</name>
    <name type="common">Chlamydomonas smithii</name>
    <dbReference type="NCBI Taxonomy" id="3055"/>
    <lineage>
        <taxon>Eukaryota</taxon>
        <taxon>Viridiplantae</taxon>
        <taxon>Chlorophyta</taxon>
        <taxon>core chlorophytes</taxon>
        <taxon>Chlorophyceae</taxon>
        <taxon>CS clade</taxon>
        <taxon>Chlamydomonadales</taxon>
        <taxon>Chlamydomonadaceae</taxon>
        <taxon>Chlamydomonas</taxon>
    </lineage>
</organism>
<dbReference type="InParanoid" id="A0A2K3CQN6"/>
<protein>
    <submittedName>
        <fullName evidence="3">Uncharacterized protein</fullName>
    </submittedName>
</protein>
<evidence type="ECO:0000256" key="1">
    <source>
        <dbReference type="SAM" id="Coils"/>
    </source>
</evidence>